<reference evidence="1" key="1">
    <citation type="submission" date="2022-08" db="EMBL/GenBank/DDBJ databases">
        <title>Novel sulphate-reducing endosymbionts in the free-living metamonad Anaeramoeba.</title>
        <authorList>
            <person name="Jerlstrom-Hultqvist J."/>
            <person name="Cepicka I."/>
            <person name="Gallot-Lavallee L."/>
            <person name="Salas-Leiva D."/>
            <person name="Curtis B.A."/>
            <person name="Zahonova K."/>
            <person name="Pipaliya S."/>
            <person name="Dacks J."/>
            <person name="Roger A.J."/>
        </authorList>
    </citation>
    <scope>NUCLEOTIDE SEQUENCE</scope>
    <source>
        <strain evidence="1">Busselton2</strain>
    </source>
</reference>
<proteinExistence type="predicted"/>
<dbReference type="AlphaFoldDB" id="A0AAV7YHF9"/>
<evidence type="ECO:0000313" key="2">
    <source>
        <dbReference type="Proteomes" id="UP001146793"/>
    </source>
</evidence>
<gene>
    <name evidence="1" type="ORF">M0812_24561</name>
</gene>
<evidence type="ECO:0000313" key="1">
    <source>
        <dbReference type="EMBL" id="KAJ3429218.1"/>
    </source>
</evidence>
<dbReference type="Proteomes" id="UP001146793">
    <property type="component" value="Unassembled WGS sequence"/>
</dbReference>
<dbReference type="EMBL" id="JANTQA010000057">
    <property type="protein sequence ID" value="KAJ3429218.1"/>
    <property type="molecule type" value="Genomic_DNA"/>
</dbReference>
<sequence>MTVLLQQFILSSENETVNQFCEDEEIPYYHFNYKPAAKQLKLFRRSKNKSRASFEKLLEHHGLSNLEKSLQQTSCKDVYFENLLQSAIKNNKILAEKNSASRSLSRKFKRERKQLIKFKKCYFLMTDLEKIAIGRGKELPNLSVELIVQLSTLTNQN</sequence>
<protein>
    <submittedName>
        <fullName evidence="1">Uncharacterized protein</fullName>
    </submittedName>
</protein>
<comment type="caution">
    <text evidence="1">The sequence shown here is derived from an EMBL/GenBank/DDBJ whole genome shotgun (WGS) entry which is preliminary data.</text>
</comment>
<accession>A0AAV7YHF9</accession>
<name>A0AAV7YHF9_9EUKA</name>
<organism evidence="1 2">
    <name type="scientific">Anaeramoeba flamelloides</name>
    <dbReference type="NCBI Taxonomy" id="1746091"/>
    <lineage>
        <taxon>Eukaryota</taxon>
        <taxon>Metamonada</taxon>
        <taxon>Anaeramoebidae</taxon>
        <taxon>Anaeramoeba</taxon>
    </lineage>
</organism>